<dbReference type="Pfam" id="PF04519">
    <property type="entry name" value="Bactofilin"/>
    <property type="match status" value="1"/>
</dbReference>
<evidence type="ECO:0000313" key="2">
    <source>
        <dbReference type="EMBL" id="RLQ96251.1"/>
    </source>
</evidence>
<dbReference type="PANTHER" id="PTHR35024">
    <property type="entry name" value="HYPOTHETICAL CYTOSOLIC PROTEIN"/>
    <property type="match status" value="1"/>
</dbReference>
<dbReference type="PANTHER" id="PTHR35024:SF4">
    <property type="entry name" value="POLYMER-FORMING CYTOSKELETAL PROTEIN"/>
    <property type="match status" value="1"/>
</dbReference>
<dbReference type="AlphaFoldDB" id="A0A3L7K2P0"/>
<gene>
    <name evidence="2" type="ORF">D9X91_08165</name>
</gene>
<comment type="caution">
    <text evidence="2">The sequence shown here is derived from an EMBL/GenBank/DDBJ whole genome shotgun (WGS) entry which is preliminary data.</text>
</comment>
<dbReference type="OrthoDB" id="1730007at2"/>
<dbReference type="RefSeq" id="WP_121680104.1">
    <property type="nucleotide sequence ID" value="NZ_RCVZ01000004.1"/>
</dbReference>
<comment type="similarity">
    <text evidence="1">Belongs to the bactofilin family.</text>
</comment>
<accession>A0A3L7K2P0</accession>
<protein>
    <submittedName>
        <fullName evidence="2">Cytoplasmic protein</fullName>
    </submittedName>
</protein>
<reference evidence="2 3" key="1">
    <citation type="submission" date="2018-10" db="EMBL/GenBank/DDBJ databases">
        <title>Falsibacillus sp. genome draft.</title>
        <authorList>
            <person name="Shi S."/>
        </authorList>
    </citation>
    <scope>NUCLEOTIDE SEQUENCE [LARGE SCALE GENOMIC DNA]</scope>
    <source>
        <strain evidence="2 3">GY 10110</strain>
    </source>
</reference>
<dbReference type="EMBL" id="RCVZ01000004">
    <property type="protein sequence ID" value="RLQ96251.1"/>
    <property type="molecule type" value="Genomic_DNA"/>
</dbReference>
<dbReference type="InterPro" id="IPR007607">
    <property type="entry name" value="BacA/B"/>
</dbReference>
<sequence>MNLNKLGDIKINGIGSSNGGSFEKVDLNGKGTVNGDIECVQFECNGVGAVKGNVKSQLAKINGTAKITGKLAADQLFINGAASIHEGVDANKMDVSGKASVSGPVKGHEIKVNGKLSVKGNCDAEEFSGEGAFSIDGLLNAENIQVKLFSESKAKEIGGKKIIILQHKESLFKFLKSFFHVKLQAELIEGDEIELEGTVADIVRGKHIKIGKNCEIDLVEYSGDFFMEKNAQVKEYRKL</sequence>
<proteinExistence type="inferred from homology"/>
<organism evidence="2 3">
    <name type="scientific">Falsibacillus albus</name>
    <dbReference type="NCBI Taxonomy" id="2478915"/>
    <lineage>
        <taxon>Bacteria</taxon>
        <taxon>Bacillati</taxon>
        <taxon>Bacillota</taxon>
        <taxon>Bacilli</taxon>
        <taxon>Bacillales</taxon>
        <taxon>Bacillaceae</taxon>
        <taxon>Falsibacillus</taxon>
    </lineage>
</organism>
<dbReference type="Proteomes" id="UP000276770">
    <property type="component" value="Unassembled WGS sequence"/>
</dbReference>
<evidence type="ECO:0000256" key="1">
    <source>
        <dbReference type="ARBA" id="ARBA00044755"/>
    </source>
</evidence>
<keyword evidence="3" id="KW-1185">Reference proteome</keyword>
<name>A0A3L7K2P0_9BACI</name>
<evidence type="ECO:0000313" key="3">
    <source>
        <dbReference type="Proteomes" id="UP000276770"/>
    </source>
</evidence>